<dbReference type="PANTHER" id="PTHR38848">
    <property type="entry name" value="G-PROTEIN COUPLED RECEPTORS FAMILY 3 PROFILE DOMAIN-CONTAINING PROTEIN"/>
    <property type="match status" value="1"/>
</dbReference>
<organism evidence="3 4">
    <name type="scientific">Clonostachys byssicola</name>
    <dbReference type="NCBI Taxonomy" id="160290"/>
    <lineage>
        <taxon>Eukaryota</taxon>
        <taxon>Fungi</taxon>
        <taxon>Dikarya</taxon>
        <taxon>Ascomycota</taxon>
        <taxon>Pezizomycotina</taxon>
        <taxon>Sordariomycetes</taxon>
        <taxon>Hypocreomycetidae</taxon>
        <taxon>Hypocreales</taxon>
        <taxon>Bionectriaceae</taxon>
        <taxon>Clonostachys</taxon>
    </lineage>
</organism>
<proteinExistence type="predicted"/>
<dbReference type="AlphaFoldDB" id="A0A9N9UIP4"/>
<feature type="transmembrane region" description="Helical" evidence="2">
    <location>
        <begin position="58"/>
        <end position="83"/>
    </location>
</feature>
<evidence type="ECO:0000256" key="1">
    <source>
        <dbReference type="SAM" id="MobiDB-lite"/>
    </source>
</evidence>
<evidence type="ECO:0000313" key="4">
    <source>
        <dbReference type="Proteomes" id="UP000754883"/>
    </source>
</evidence>
<dbReference type="OrthoDB" id="3210850at2759"/>
<feature type="compositionally biased region" description="Basic and acidic residues" evidence="1">
    <location>
        <begin position="380"/>
        <end position="399"/>
    </location>
</feature>
<dbReference type="Proteomes" id="UP000754883">
    <property type="component" value="Unassembled WGS sequence"/>
</dbReference>
<evidence type="ECO:0000313" key="3">
    <source>
        <dbReference type="EMBL" id="CAG9992137.1"/>
    </source>
</evidence>
<sequence length="399" mass="44119">MTSIDIANFRDVLRSDDSLGLILPVGKRVGPLILNIASLIVLSICGTRRVQNIRRWGLLPLSYWILLLIYADTLLFIMSTALLNAVGINSSDTVCQAGIFLCKCPIISSRGMEIFIVSHAGLVFYFVSKILIYLFLVEKAHIVRGRGKRRLKSKLYLFNCFGMLLSYAGLAVANMIRRIGYLRDDGMCIIGMERSVLIPLVIFEVIVNLYLTTTFLIPIRNLHSYDHNPRLKKMVVRTFVGSLATLTSTVVNIVMMTVLNGEPAWMCFMICNTDILFTTLVLHWVTVSDSVGNSQNKSPRAPGHSYGYSHNNTNPDDSTNRTSLKHSETNNTNCRSSGTAQGVVGIGKTGSQVDMATVDEENRATGKNPHQFQGSPLSSDDTRSGSHDTGRGSRNDTEM</sequence>
<evidence type="ECO:0000256" key="2">
    <source>
        <dbReference type="SAM" id="Phobius"/>
    </source>
</evidence>
<dbReference type="PANTHER" id="PTHR38848:SF3">
    <property type="entry name" value="G-PROTEIN COUPLED RECEPTORS FAMILY 3 PROFILE DOMAIN-CONTAINING PROTEIN"/>
    <property type="match status" value="1"/>
</dbReference>
<feature type="transmembrane region" description="Helical" evidence="2">
    <location>
        <begin position="265"/>
        <end position="287"/>
    </location>
</feature>
<feature type="compositionally biased region" description="Polar residues" evidence="1">
    <location>
        <begin position="329"/>
        <end position="340"/>
    </location>
</feature>
<feature type="region of interest" description="Disordered" evidence="1">
    <location>
        <begin position="292"/>
        <end position="399"/>
    </location>
</feature>
<name>A0A9N9UIP4_9HYPO</name>
<comment type="caution">
    <text evidence="3">The sequence shown here is derived from an EMBL/GenBank/DDBJ whole genome shotgun (WGS) entry which is preliminary data.</text>
</comment>
<feature type="compositionally biased region" description="Polar residues" evidence="1">
    <location>
        <begin position="368"/>
        <end position="379"/>
    </location>
</feature>
<keyword evidence="2" id="KW-0472">Membrane</keyword>
<keyword evidence="2" id="KW-0812">Transmembrane</keyword>
<feature type="transmembrane region" description="Helical" evidence="2">
    <location>
        <begin position="196"/>
        <end position="217"/>
    </location>
</feature>
<keyword evidence="2" id="KW-1133">Transmembrane helix</keyword>
<gene>
    <name evidence="3" type="ORF">CBYS24578_00015057</name>
</gene>
<keyword evidence="4" id="KW-1185">Reference proteome</keyword>
<feature type="transmembrane region" description="Helical" evidence="2">
    <location>
        <begin position="238"/>
        <end position="259"/>
    </location>
</feature>
<feature type="transmembrane region" description="Helical" evidence="2">
    <location>
        <begin position="114"/>
        <end position="136"/>
    </location>
</feature>
<feature type="transmembrane region" description="Helical" evidence="2">
    <location>
        <begin position="156"/>
        <end position="176"/>
    </location>
</feature>
<feature type="compositionally biased region" description="Polar residues" evidence="1">
    <location>
        <begin position="308"/>
        <end position="322"/>
    </location>
</feature>
<reference evidence="3" key="1">
    <citation type="submission" date="2021-10" db="EMBL/GenBank/DDBJ databases">
        <authorList>
            <person name="Piombo E."/>
        </authorList>
    </citation>
    <scope>NUCLEOTIDE SEQUENCE</scope>
</reference>
<dbReference type="EMBL" id="CABFNO020001481">
    <property type="protein sequence ID" value="CAG9992137.1"/>
    <property type="molecule type" value="Genomic_DNA"/>
</dbReference>
<accession>A0A9N9UIP4</accession>
<protein>
    <submittedName>
        <fullName evidence="3">Uncharacterized protein</fullName>
    </submittedName>
</protein>